<sequence length="441" mass="50259">MCDVVALLKNQKLKKQVVATMQSVYSYAGTIHDNYDKDWWEAWQDAEIYGEADKIDHAFEKYVFSKMRSPYNISPREIRDVFEELWMGSPDLETIDFETMYEIFVSRIGHGELSWRRSDPFMIYSFEADDKDEFIDGFLYGSLYARVKKGEDVKLDLNALRNSKEVLWSKNWMQITLEGVNYVPDERKTYGHLLAVLEGTMSALTCQQLKQDLSPVLQSIAKSAALVMPDSNSVPQESDSQSNSSDLEAFLRELISPSSTFPQLKINLKLIVSEAMEAYFAPKPKKDSFEKRLFNAISLLSQADFQQNPAVGLALAITSIEALLGENTGELSEKLSLDVAALLEPSVEKRNAAAKFVKRLYNSRSRVLHGEDSVGQKHLYEEARLLSSSILLSIISRQSFLRRMGIPTKKPKEFLSELRENRFESNLPMGVPELNVRSLWQ</sequence>
<evidence type="ECO:0000313" key="2">
    <source>
        <dbReference type="Proteomes" id="UP000189674"/>
    </source>
</evidence>
<gene>
    <name evidence="1" type="ORF">STSP2_01390</name>
</gene>
<name>A0A1U9NKH3_9BACT</name>
<dbReference type="RefSeq" id="WP_146661050.1">
    <property type="nucleotide sequence ID" value="NZ_CP019791.1"/>
</dbReference>
<dbReference type="EMBL" id="CP019791">
    <property type="protein sequence ID" value="AQT68234.1"/>
    <property type="molecule type" value="Genomic_DNA"/>
</dbReference>
<dbReference type="KEGG" id="alus:STSP2_01390"/>
<keyword evidence="2" id="KW-1185">Reference proteome</keyword>
<reference evidence="2" key="1">
    <citation type="submission" date="2017-02" db="EMBL/GenBank/DDBJ databases">
        <title>Comparative genomics and description of representatives of a novel lineage of planctomycetes thriving in anoxic sediments.</title>
        <authorList>
            <person name="Spring S."/>
            <person name="Bunk B."/>
            <person name="Sproer C."/>
        </authorList>
    </citation>
    <scope>NUCLEOTIDE SEQUENCE [LARGE SCALE GENOMIC DNA]</scope>
    <source>
        <strain evidence="2">ST-NAGAB-D1</strain>
    </source>
</reference>
<dbReference type="AlphaFoldDB" id="A0A1U9NKH3"/>
<organism evidence="1 2">
    <name type="scientific">Anaerohalosphaera lusitana</name>
    <dbReference type="NCBI Taxonomy" id="1936003"/>
    <lineage>
        <taxon>Bacteria</taxon>
        <taxon>Pseudomonadati</taxon>
        <taxon>Planctomycetota</taxon>
        <taxon>Phycisphaerae</taxon>
        <taxon>Sedimentisphaerales</taxon>
        <taxon>Anaerohalosphaeraceae</taxon>
        <taxon>Anaerohalosphaera</taxon>
    </lineage>
</organism>
<accession>A0A1U9NKH3</accession>
<dbReference type="OrthoDB" id="7060812at2"/>
<evidence type="ECO:0000313" key="1">
    <source>
        <dbReference type="EMBL" id="AQT68234.1"/>
    </source>
</evidence>
<dbReference type="STRING" id="1936003.STSP2_01390"/>
<protein>
    <submittedName>
        <fullName evidence="1">Uncharacterized protein</fullName>
    </submittedName>
</protein>
<dbReference type="Proteomes" id="UP000189674">
    <property type="component" value="Chromosome"/>
</dbReference>
<proteinExistence type="predicted"/>